<accession>A0A8T0DXL0</accession>
<dbReference type="AlphaFoldDB" id="A0A8T0DXL0"/>
<organism evidence="1 2">
    <name type="scientific">Paragonimus westermani</name>
    <dbReference type="NCBI Taxonomy" id="34504"/>
    <lineage>
        <taxon>Eukaryota</taxon>
        <taxon>Metazoa</taxon>
        <taxon>Spiralia</taxon>
        <taxon>Lophotrochozoa</taxon>
        <taxon>Platyhelminthes</taxon>
        <taxon>Trematoda</taxon>
        <taxon>Digenea</taxon>
        <taxon>Plagiorchiida</taxon>
        <taxon>Troglotremata</taxon>
        <taxon>Troglotrematidae</taxon>
        <taxon>Paragonimus</taxon>
    </lineage>
</organism>
<name>A0A8T0DXL0_9TREM</name>
<evidence type="ECO:0000313" key="1">
    <source>
        <dbReference type="EMBL" id="KAF8571902.1"/>
    </source>
</evidence>
<dbReference type="EMBL" id="JTDF01000264">
    <property type="protein sequence ID" value="KAF8571902.1"/>
    <property type="molecule type" value="Genomic_DNA"/>
</dbReference>
<comment type="caution">
    <text evidence="1">The sequence shown here is derived from an EMBL/GenBank/DDBJ whole genome shotgun (WGS) entry which is preliminary data.</text>
</comment>
<gene>
    <name evidence="1" type="ORF">P879_03238</name>
</gene>
<sequence>MNNGSANNDSSFSFALCHCSDERKRKIHLLNVPPLLFHARLTFKSIFLLLTDITKSHLITSQMCDSSNFSPIPSGEHCALCFLPTSQAVTICWTPLVQSDPVTDKCATSLLANAFKLTLSSSCFRTLWSIHLAIEERLRTQSGAHTVGDNSQSTAVTVEDLRVEYGLLKALEHSLQSLRLKKPQCEELEKRSDVANLLSAFCTIRNSIASSWSIS</sequence>
<protein>
    <submittedName>
        <fullName evidence="1">Uncharacterized protein</fullName>
    </submittedName>
</protein>
<proteinExistence type="predicted"/>
<keyword evidence="2" id="KW-1185">Reference proteome</keyword>
<evidence type="ECO:0000313" key="2">
    <source>
        <dbReference type="Proteomes" id="UP000699462"/>
    </source>
</evidence>
<reference evidence="1 2" key="1">
    <citation type="submission" date="2019-07" db="EMBL/GenBank/DDBJ databases">
        <title>Annotation for the trematode Paragonimus westermani.</title>
        <authorList>
            <person name="Choi Y.-J."/>
        </authorList>
    </citation>
    <scope>NUCLEOTIDE SEQUENCE [LARGE SCALE GENOMIC DNA]</scope>
    <source>
        <strain evidence="1">180907_Pwestermani</strain>
    </source>
</reference>
<dbReference type="Proteomes" id="UP000699462">
    <property type="component" value="Unassembled WGS sequence"/>
</dbReference>
<dbReference type="OrthoDB" id="6239978at2759"/>